<name>A0AAE0DJ47_9LECA</name>
<comment type="caution">
    <text evidence="2">The sequence shown here is derived from an EMBL/GenBank/DDBJ whole genome shotgun (WGS) entry which is preliminary data.</text>
</comment>
<dbReference type="EMBL" id="JASNWA010000008">
    <property type="protein sequence ID" value="KAK3171130.1"/>
    <property type="molecule type" value="Genomic_DNA"/>
</dbReference>
<dbReference type="AlphaFoldDB" id="A0AAE0DJ47"/>
<protein>
    <submittedName>
        <fullName evidence="2">Uncharacterized protein</fullName>
    </submittedName>
</protein>
<accession>A0AAE0DJ47</accession>
<sequence>MFDYLPHIDLQKPESIGDHVSSYLGVTHTPDKDGNLTDLYNGSATCVSPNRGLVGEAARMISGHRRTLELGYDEIRRRRQDPNIENHKELFIHEKMAYPGAKYFFITAARYPIISSQCLRNKAKVLAVLAESLLMILLGTICKGKKQLPQRASLKQVAMMCQDISANLRPQGMPQPQWGGTNKLLPIFQSSRPVWELLIDTDAAQWAKPRKILREFWQQTNERRLSGAKCEEILVAAGLGITASLKTALRGFYRGILDEHVQVYEGRYHKWLKKLAILWVAIIQQAEGLGLVSGPDDGLYTLEEGGLNWSGISVMARRRAPADFCQLYSKQGCLDLFCKIENRRFTKQILYQCNWDRLKVGLPKYFASEQHYAVKQPPSLDNGPSWLEHQRPLPFTPGIQCDNTQLSDRIKSDLELLRQFQPEKFTADRDSLSRKSANYYPDSDEKETPFDLLKRDGMRGGRRGWTAKAETLEAETSKAETSKALNVKTLKTLKTMKTMKMEASSKVAKAEAPEGEAEISEWEANIETTTSIATTSIPNKMTFDKNIILRYLSPV</sequence>
<feature type="region of interest" description="Disordered" evidence="1">
    <location>
        <begin position="427"/>
        <end position="449"/>
    </location>
</feature>
<evidence type="ECO:0000313" key="3">
    <source>
        <dbReference type="Proteomes" id="UP001276659"/>
    </source>
</evidence>
<organism evidence="2 3">
    <name type="scientific">Lepraria neglecta</name>
    <dbReference type="NCBI Taxonomy" id="209136"/>
    <lineage>
        <taxon>Eukaryota</taxon>
        <taxon>Fungi</taxon>
        <taxon>Dikarya</taxon>
        <taxon>Ascomycota</taxon>
        <taxon>Pezizomycotina</taxon>
        <taxon>Lecanoromycetes</taxon>
        <taxon>OSLEUM clade</taxon>
        <taxon>Lecanoromycetidae</taxon>
        <taxon>Lecanorales</taxon>
        <taxon>Lecanorineae</taxon>
        <taxon>Stereocaulaceae</taxon>
        <taxon>Lepraria</taxon>
    </lineage>
</organism>
<gene>
    <name evidence="2" type="ORF">OEA41_003214</name>
</gene>
<evidence type="ECO:0000313" key="2">
    <source>
        <dbReference type="EMBL" id="KAK3171130.1"/>
    </source>
</evidence>
<proteinExistence type="predicted"/>
<dbReference type="Proteomes" id="UP001276659">
    <property type="component" value="Unassembled WGS sequence"/>
</dbReference>
<keyword evidence="3" id="KW-1185">Reference proteome</keyword>
<reference evidence="2" key="1">
    <citation type="submission" date="2022-11" db="EMBL/GenBank/DDBJ databases">
        <title>Chromosomal genome sequence assembly and mating type (MAT) locus characterization of the leprose asexual lichenized fungus Lepraria neglecta (Nyl.) Erichsen.</title>
        <authorList>
            <person name="Allen J.L."/>
            <person name="Pfeffer B."/>
        </authorList>
    </citation>
    <scope>NUCLEOTIDE SEQUENCE</scope>
    <source>
        <strain evidence="2">Allen 5258</strain>
    </source>
</reference>
<evidence type="ECO:0000256" key="1">
    <source>
        <dbReference type="SAM" id="MobiDB-lite"/>
    </source>
</evidence>